<dbReference type="PANTHER" id="PTHR48094">
    <property type="entry name" value="PROTEIN/NUCLEIC ACID DEGLYCASE DJ-1-RELATED"/>
    <property type="match status" value="1"/>
</dbReference>
<reference evidence="3" key="1">
    <citation type="journal article" date="2019" name="Int. J. Syst. Evol. Microbiol.">
        <title>The Global Catalogue of Microorganisms (GCM) 10K type strain sequencing project: providing services to taxonomists for standard genome sequencing and annotation.</title>
        <authorList>
            <consortium name="The Broad Institute Genomics Platform"/>
            <consortium name="The Broad Institute Genome Sequencing Center for Infectious Disease"/>
            <person name="Wu L."/>
            <person name="Ma J."/>
        </authorList>
    </citation>
    <scope>NUCLEOTIDE SEQUENCE [LARGE SCALE GENOMIC DNA]</scope>
    <source>
        <strain evidence="3">CCUG 49339</strain>
    </source>
</reference>
<evidence type="ECO:0000313" key="3">
    <source>
        <dbReference type="Proteomes" id="UP001597214"/>
    </source>
</evidence>
<gene>
    <name evidence="2" type="ORF">ACFSCX_16670</name>
</gene>
<name>A0ABW4LVJ2_9BACI</name>
<proteinExistence type="predicted"/>
<dbReference type="InterPro" id="IPR029062">
    <property type="entry name" value="Class_I_gatase-like"/>
</dbReference>
<dbReference type="EMBL" id="JBHUEM010000039">
    <property type="protein sequence ID" value="MFD1738163.1"/>
    <property type="molecule type" value="Genomic_DNA"/>
</dbReference>
<evidence type="ECO:0000313" key="2">
    <source>
        <dbReference type="EMBL" id="MFD1738163.1"/>
    </source>
</evidence>
<sequence>MGKVAFFVYDQFAMWQVALLQKFLVNKGYTIETVSIGGGLISSDGGMLISSTSMEGKDPNQYDIFLMAGGEITEELLQNVALLAFIKGFEGVIAASCASSVLVAAAGKLQGKYTTLPHINEHFRHYYQEGTYIDTECCVDGNIITSRGHAHYDFMIAVLEKIGLSGNDPRLQKIALKLSKNGHE</sequence>
<dbReference type="PANTHER" id="PTHR48094:SF12">
    <property type="entry name" value="PARKINSON DISEASE PROTEIN 7 HOMOLOG"/>
    <property type="match status" value="1"/>
</dbReference>
<dbReference type="Proteomes" id="UP001597214">
    <property type="component" value="Unassembled WGS sequence"/>
</dbReference>
<evidence type="ECO:0000259" key="1">
    <source>
        <dbReference type="Pfam" id="PF01965"/>
    </source>
</evidence>
<dbReference type="InterPro" id="IPR050325">
    <property type="entry name" value="Prot/Nucl_acid_deglycase"/>
</dbReference>
<dbReference type="Pfam" id="PF01965">
    <property type="entry name" value="DJ-1_PfpI"/>
    <property type="match status" value="1"/>
</dbReference>
<protein>
    <submittedName>
        <fullName evidence="2">DJ-1/PfpI family protein</fullName>
    </submittedName>
</protein>
<organism evidence="2 3">
    <name type="scientific">Bacillus salitolerans</name>
    <dbReference type="NCBI Taxonomy" id="1437434"/>
    <lineage>
        <taxon>Bacteria</taxon>
        <taxon>Bacillati</taxon>
        <taxon>Bacillota</taxon>
        <taxon>Bacilli</taxon>
        <taxon>Bacillales</taxon>
        <taxon>Bacillaceae</taxon>
        <taxon>Bacillus</taxon>
    </lineage>
</organism>
<accession>A0ABW4LVJ2</accession>
<dbReference type="InterPro" id="IPR002818">
    <property type="entry name" value="DJ-1/PfpI"/>
</dbReference>
<keyword evidence="3" id="KW-1185">Reference proteome</keyword>
<feature type="domain" description="DJ-1/PfpI" evidence="1">
    <location>
        <begin position="3"/>
        <end position="160"/>
    </location>
</feature>
<dbReference type="RefSeq" id="WP_377929378.1">
    <property type="nucleotide sequence ID" value="NZ_JBHUEM010000039.1"/>
</dbReference>
<dbReference type="Gene3D" id="3.40.50.880">
    <property type="match status" value="1"/>
</dbReference>
<comment type="caution">
    <text evidence="2">The sequence shown here is derived from an EMBL/GenBank/DDBJ whole genome shotgun (WGS) entry which is preliminary data.</text>
</comment>
<dbReference type="SUPFAM" id="SSF52317">
    <property type="entry name" value="Class I glutamine amidotransferase-like"/>
    <property type="match status" value="1"/>
</dbReference>